<keyword evidence="3" id="KW-1185">Reference proteome</keyword>
<feature type="transmembrane region" description="Helical" evidence="1">
    <location>
        <begin position="293"/>
        <end position="314"/>
    </location>
</feature>
<keyword evidence="1" id="KW-0812">Transmembrane</keyword>
<feature type="transmembrane region" description="Helical" evidence="1">
    <location>
        <begin position="144"/>
        <end position="170"/>
    </location>
</feature>
<dbReference type="EMBL" id="JBHSBV010000001">
    <property type="protein sequence ID" value="MFC4200040.1"/>
    <property type="molecule type" value="Genomic_DNA"/>
</dbReference>
<organism evidence="2 3">
    <name type="scientific">Candidimonas humi</name>
    <dbReference type="NCBI Taxonomy" id="683355"/>
    <lineage>
        <taxon>Bacteria</taxon>
        <taxon>Pseudomonadati</taxon>
        <taxon>Pseudomonadota</taxon>
        <taxon>Betaproteobacteria</taxon>
        <taxon>Burkholderiales</taxon>
        <taxon>Alcaligenaceae</taxon>
        <taxon>Candidimonas</taxon>
    </lineage>
</organism>
<feature type="transmembrane region" description="Helical" evidence="1">
    <location>
        <begin position="83"/>
        <end position="102"/>
    </location>
</feature>
<accession>A0ABV8NST4</accession>
<feature type="transmembrane region" description="Helical" evidence="1">
    <location>
        <begin position="379"/>
        <end position="397"/>
    </location>
</feature>
<proteinExistence type="predicted"/>
<reference evidence="3" key="1">
    <citation type="journal article" date="2019" name="Int. J. Syst. Evol. Microbiol.">
        <title>The Global Catalogue of Microorganisms (GCM) 10K type strain sequencing project: providing services to taxonomists for standard genome sequencing and annotation.</title>
        <authorList>
            <consortium name="The Broad Institute Genomics Platform"/>
            <consortium name="The Broad Institute Genome Sequencing Center for Infectious Disease"/>
            <person name="Wu L."/>
            <person name="Ma J."/>
        </authorList>
    </citation>
    <scope>NUCLEOTIDE SEQUENCE [LARGE SCALE GENOMIC DNA]</scope>
    <source>
        <strain evidence="3">LMG 24813</strain>
    </source>
</reference>
<comment type="caution">
    <text evidence="2">The sequence shown here is derived from an EMBL/GenBank/DDBJ whole genome shotgun (WGS) entry which is preliminary data.</text>
</comment>
<feature type="transmembrane region" description="Helical" evidence="1">
    <location>
        <begin position="255"/>
        <end position="272"/>
    </location>
</feature>
<dbReference type="Proteomes" id="UP001595848">
    <property type="component" value="Unassembled WGS sequence"/>
</dbReference>
<dbReference type="RefSeq" id="WP_217965190.1">
    <property type="nucleotide sequence ID" value="NZ_JAHTBN010000005.1"/>
</dbReference>
<feature type="transmembrane region" description="Helical" evidence="1">
    <location>
        <begin position="320"/>
        <end position="339"/>
    </location>
</feature>
<feature type="transmembrane region" description="Helical" evidence="1">
    <location>
        <begin position="46"/>
        <end position="71"/>
    </location>
</feature>
<feature type="transmembrane region" description="Helical" evidence="1">
    <location>
        <begin position="227"/>
        <end position="249"/>
    </location>
</feature>
<feature type="transmembrane region" description="Helical" evidence="1">
    <location>
        <begin position="114"/>
        <end position="132"/>
    </location>
</feature>
<feature type="transmembrane region" description="Helical" evidence="1">
    <location>
        <begin position="182"/>
        <end position="206"/>
    </location>
</feature>
<name>A0ABV8NST4_9BURK</name>
<evidence type="ECO:0000313" key="3">
    <source>
        <dbReference type="Proteomes" id="UP001595848"/>
    </source>
</evidence>
<evidence type="ECO:0000256" key="1">
    <source>
        <dbReference type="SAM" id="Phobius"/>
    </source>
</evidence>
<gene>
    <name evidence="2" type="ORF">ACFOY1_03650</name>
</gene>
<sequence length="454" mass="47830">MNNIALSRWTMSYFVTSLAAFAIAQALMVLGYGFPQAAAAAPATLALVHIVALGWLSLLLCGALFQFVPVLTAHPLHSNSLPLPTLCCLIAGTLALVCGFLQLAGDIHTGPPCFVFAAVLLAAGFGLVLWNLGRTLWAARPLSVPARFVAAGLACLLAVLALGIVFALVLGGALTYGPALRLVHAGLAVHIAAGLGGWLTFTAMGVSYRLLAMFMLAPELDGRGTRLGLALGCGALAVAIVGGVAAIGMGVRTSRVLLIAGALALACLVFYGKDMVHLYRARKRRKIELNSKMAMLAQASLAAAVVLFLLSLALGRLGQLLPALVYLLAFGWLSGLGLAKLYKIVPFLTWLECYGPVLGKKPTPRVQDLVTEQGARKWFLLYFAAVWLGSAILLAGFAPLFRISAAAALFASGGIAFHLLRARLLLDVKPELRLPDGVRKPNILYSFSPKASLR</sequence>
<evidence type="ECO:0000313" key="2">
    <source>
        <dbReference type="EMBL" id="MFC4200040.1"/>
    </source>
</evidence>
<keyword evidence="1" id="KW-1133">Transmembrane helix</keyword>
<keyword evidence="1" id="KW-0472">Membrane</keyword>
<feature type="transmembrane region" description="Helical" evidence="1">
    <location>
        <begin position="12"/>
        <end position="34"/>
    </location>
</feature>
<protein>
    <submittedName>
        <fullName evidence="2">Uncharacterized protein</fullName>
    </submittedName>
</protein>